<reference evidence="1" key="2">
    <citation type="submission" date="2024-07" db="EMBL/GenBank/DDBJ databases">
        <title>Streptomyces haneummycinica sp. nov., a new antibiotic-producing actinobacterium isolated from marine sediment.</title>
        <authorList>
            <person name="Uemura M."/>
            <person name="Hamada M."/>
            <person name="Hirano S."/>
            <person name="Kobayashi K."/>
            <person name="Ohshiro T."/>
            <person name="Kobayashi T."/>
            <person name="Terahara T."/>
        </authorList>
    </citation>
    <scope>NUCLEOTIDE SEQUENCE</scope>
    <source>
        <strain evidence="1">KM77-8</strain>
    </source>
</reference>
<proteinExistence type="predicted"/>
<evidence type="ECO:0000313" key="1">
    <source>
        <dbReference type="EMBL" id="BFO20181.1"/>
    </source>
</evidence>
<gene>
    <name evidence="1" type="ORF">SHKM778_65690</name>
</gene>
<reference evidence="1" key="1">
    <citation type="submission" date="2024-06" db="EMBL/GenBank/DDBJ databases">
        <authorList>
            <consortium name="consrtm"/>
            <person name="Uemura M."/>
            <person name="Terahara T."/>
        </authorList>
    </citation>
    <scope>NUCLEOTIDE SEQUENCE</scope>
    <source>
        <strain evidence="1">KM77-8</strain>
    </source>
</reference>
<organism evidence="1">
    <name type="scientific">Streptomyces haneummycinicus</name>
    <dbReference type="NCBI Taxonomy" id="3074435"/>
    <lineage>
        <taxon>Bacteria</taxon>
        <taxon>Bacillati</taxon>
        <taxon>Actinomycetota</taxon>
        <taxon>Actinomycetes</taxon>
        <taxon>Kitasatosporales</taxon>
        <taxon>Streptomycetaceae</taxon>
        <taxon>Streptomyces</taxon>
    </lineage>
</organism>
<accession>A0AAT9HRH4</accession>
<dbReference type="AlphaFoldDB" id="A0AAT9HRH4"/>
<dbReference type="EMBL" id="AP035768">
    <property type="protein sequence ID" value="BFO20181.1"/>
    <property type="molecule type" value="Genomic_DNA"/>
</dbReference>
<protein>
    <submittedName>
        <fullName evidence="1">Uncharacterized protein</fullName>
    </submittedName>
</protein>
<sequence length="228" mass="25362">MAGFRSLARQVRDPRSDLALRRYSLRKCLERFAPYGHRATWNHLCARAGFDPEDRSVDPARLVAALDELEEARAVWLAYEVEFADRRRKEKHDGLRRPGSVDDWHRLTWGGFGVAWCDDPRVHPGEPLAEVLRRLIAALEREPGTACPVCRGNGSCGATTCLTSPRRAPSARAAESWSRARYSAPTPWRTRGARASWSRPEGEVGVRRGCRTLATTAPARVATGTCAA</sequence>
<name>A0AAT9HRH4_9ACTN</name>